<organism evidence="4 5">
    <name type="scientific">Paramormyrops kingsleyae</name>
    <dbReference type="NCBI Taxonomy" id="1676925"/>
    <lineage>
        <taxon>Eukaryota</taxon>
        <taxon>Metazoa</taxon>
        <taxon>Chordata</taxon>
        <taxon>Craniata</taxon>
        <taxon>Vertebrata</taxon>
        <taxon>Euteleostomi</taxon>
        <taxon>Actinopterygii</taxon>
        <taxon>Neopterygii</taxon>
        <taxon>Teleostei</taxon>
        <taxon>Osteoglossocephala</taxon>
        <taxon>Osteoglossomorpha</taxon>
        <taxon>Osteoglossiformes</taxon>
        <taxon>Mormyridae</taxon>
        <taxon>Paramormyrops</taxon>
    </lineage>
</organism>
<dbReference type="InterPro" id="IPR013320">
    <property type="entry name" value="ConA-like_dom_sf"/>
</dbReference>
<evidence type="ECO:0000313" key="4">
    <source>
        <dbReference type="Ensembl" id="ENSPKIP00000014616.1"/>
    </source>
</evidence>
<dbReference type="Pfam" id="PF13516">
    <property type="entry name" value="LRR_6"/>
    <property type="match status" value="3"/>
</dbReference>
<dbReference type="SUPFAM" id="SSF52047">
    <property type="entry name" value="RNI-like"/>
    <property type="match status" value="1"/>
</dbReference>
<dbReference type="SMART" id="SM00589">
    <property type="entry name" value="PRY"/>
    <property type="match status" value="1"/>
</dbReference>
<feature type="domain" description="B30.2/SPRY" evidence="3">
    <location>
        <begin position="167"/>
        <end position="358"/>
    </location>
</feature>
<dbReference type="Ensembl" id="ENSPKIT00000039066.1">
    <property type="protein sequence ID" value="ENSPKIP00000014616.1"/>
    <property type="gene ID" value="ENSPKIG00000001635.1"/>
</dbReference>
<dbReference type="AlphaFoldDB" id="A0A3B3RAE9"/>
<keyword evidence="1" id="KW-0433">Leucine-rich repeat</keyword>
<proteinExistence type="predicted"/>
<keyword evidence="5" id="KW-1185">Reference proteome</keyword>
<sequence>MGALGRRLPPHSPSESTSGLCCSLVLMLLSVLLTMCRLYMCLCLNIFSFSRLNSCNLTETCCDTLALTLRSNSSPLRELDLSNNELQDSGVKLLSAGLGDSHCKLETLRLSGCRVTEGGCTSLASALRSNPSHLRELDLSYNHPGDSGVKLLSAVLEDPSCKLEKLNVDHSGECRTTPGLQKYSCQLMLDPNTANRHLSLSGGNRKVTHVRGGEQQPYPDHPERFDYELQVLCRESLTGRCYWEAEWDGSLAWIGVTYKGIGRKEYSTDCGLGNNDKSWSLRCKPHSYFVWHNNKQTHIPIKPSGSRRVGVYLDWGAGALSFYRVSSDGLTPLYRFTSSFTEPLYPGFVVYKNSSVSL</sequence>
<dbReference type="Gene3D" id="2.60.120.920">
    <property type="match status" value="1"/>
</dbReference>
<dbReference type="InterPro" id="IPR043136">
    <property type="entry name" value="B30.2/SPRY_sf"/>
</dbReference>
<dbReference type="InterPro" id="IPR006574">
    <property type="entry name" value="PRY"/>
</dbReference>
<dbReference type="SMART" id="SM00368">
    <property type="entry name" value="LRR_RI"/>
    <property type="match status" value="3"/>
</dbReference>
<dbReference type="InterPro" id="IPR001611">
    <property type="entry name" value="Leu-rich_rpt"/>
</dbReference>
<dbReference type="FunFam" id="3.80.10.10:FF:000474">
    <property type="entry name" value="Si:ch211-214c20.1"/>
    <property type="match status" value="1"/>
</dbReference>
<dbReference type="Gene3D" id="3.80.10.10">
    <property type="entry name" value="Ribonuclease Inhibitor"/>
    <property type="match status" value="1"/>
</dbReference>
<dbReference type="Pfam" id="PF13765">
    <property type="entry name" value="PRY"/>
    <property type="match status" value="1"/>
</dbReference>
<dbReference type="CDD" id="cd16040">
    <property type="entry name" value="SPRY_PRY_SNTX"/>
    <property type="match status" value="1"/>
</dbReference>
<dbReference type="InterPro" id="IPR032675">
    <property type="entry name" value="LRR_dom_sf"/>
</dbReference>
<dbReference type="InterPro" id="IPR003877">
    <property type="entry name" value="SPRY_dom"/>
</dbReference>
<dbReference type="SUPFAM" id="SSF49899">
    <property type="entry name" value="Concanavalin A-like lectins/glucanases"/>
    <property type="match status" value="1"/>
</dbReference>
<dbReference type="GeneTree" id="ENSGT00940000162312"/>
<evidence type="ECO:0000256" key="1">
    <source>
        <dbReference type="ARBA" id="ARBA00022614"/>
    </source>
</evidence>
<dbReference type="InterPro" id="IPR051261">
    <property type="entry name" value="NLR"/>
</dbReference>
<dbReference type="InterPro" id="IPR003879">
    <property type="entry name" value="Butyrophylin_SPRY"/>
</dbReference>
<dbReference type="PANTHER" id="PTHR24106">
    <property type="entry name" value="NACHT, LRR AND CARD DOMAINS-CONTAINING"/>
    <property type="match status" value="1"/>
</dbReference>
<reference evidence="4" key="2">
    <citation type="submission" date="2025-09" db="UniProtKB">
        <authorList>
            <consortium name="Ensembl"/>
        </authorList>
    </citation>
    <scope>IDENTIFICATION</scope>
</reference>
<evidence type="ECO:0000313" key="5">
    <source>
        <dbReference type="Proteomes" id="UP000261540"/>
    </source>
</evidence>
<name>A0A3B3RAE9_9TELE</name>
<dbReference type="Proteomes" id="UP000261540">
    <property type="component" value="Unplaced"/>
</dbReference>
<reference evidence="4" key="1">
    <citation type="submission" date="2025-08" db="UniProtKB">
        <authorList>
            <consortium name="Ensembl"/>
        </authorList>
    </citation>
    <scope>IDENTIFICATION</scope>
</reference>
<dbReference type="InterPro" id="IPR001870">
    <property type="entry name" value="B30.2/SPRY"/>
</dbReference>
<dbReference type="PROSITE" id="PS50188">
    <property type="entry name" value="B302_SPRY"/>
    <property type="match status" value="1"/>
</dbReference>
<dbReference type="PRINTS" id="PR01407">
    <property type="entry name" value="BUTYPHLNCDUF"/>
</dbReference>
<evidence type="ECO:0000256" key="2">
    <source>
        <dbReference type="ARBA" id="ARBA00022737"/>
    </source>
</evidence>
<dbReference type="Pfam" id="PF00622">
    <property type="entry name" value="SPRY"/>
    <property type="match status" value="1"/>
</dbReference>
<accession>A0A3B3RAE9</accession>
<dbReference type="SMART" id="SM00449">
    <property type="entry name" value="SPRY"/>
    <property type="match status" value="1"/>
</dbReference>
<evidence type="ECO:0000259" key="3">
    <source>
        <dbReference type="PROSITE" id="PS50188"/>
    </source>
</evidence>
<keyword evidence="2" id="KW-0677">Repeat</keyword>
<protein>
    <recommendedName>
        <fullName evidence="3">B30.2/SPRY domain-containing protein</fullName>
    </recommendedName>
</protein>